<evidence type="ECO:0000313" key="2">
    <source>
        <dbReference type="Proteomes" id="UP000183376"/>
    </source>
</evidence>
<dbReference type="EMBL" id="LT629701">
    <property type="protein sequence ID" value="SDM15655.1"/>
    <property type="molecule type" value="Genomic_DNA"/>
</dbReference>
<gene>
    <name evidence="1" type="ORF">SAMN04489726_0069</name>
</gene>
<dbReference type="eggNOG" id="ENOG5033BC0">
    <property type="taxonomic scope" value="Bacteria"/>
</dbReference>
<name>A0A1G9QZJ6_ALLAB</name>
<evidence type="ECO:0000313" key="1">
    <source>
        <dbReference type="EMBL" id="SDM15655.1"/>
    </source>
</evidence>
<keyword evidence="2" id="KW-1185">Reference proteome</keyword>
<dbReference type="NCBIfam" id="NF033530">
    <property type="entry name" value="lasso_PqqD_Strm"/>
    <property type="match status" value="1"/>
</dbReference>
<sequence>MTVLHEHVSVVSTDYGAVLLDRSSGRYWALNPTGALVLSAVRDSGDEKAAVDAVLRAFDVDPSTALRDVQALLEQCRAAGLLAE</sequence>
<dbReference type="Gene3D" id="1.10.10.1150">
    <property type="entry name" value="Coenzyme PQQ synthesis protein D (PqqD)"/>
    <property type="match status" value="1"/>
</dbReference>
<dbReference type="InterPro" id="IPR041881">
    <property type="entry name" value="PqqD_sf"/>
</dbReference>
<dbReference type="RefSeq" id="WP_030431887.1">
    <property type="nucleotide sequence ID" value="NZ_JOEF01000022.1"/>
</dbReference>
<dbReference type="STRING" id="211114.SAMN04489726_0069"/>
<accession>A0A1G9QZJ6</accession>
<organism evidence="1 2">
    <name type="scientific">Allokutzneria albata</name>
    <name type="common">Kibdelosporangium albatum</name>
    <dbReference type="NCBI Taxonomy" id="211114"/>
    <lineage>
        <taxon>Bacteria</taxon>
        <taxon>Bacillati</taxon>
        <taxon>Actinomycetota</taxon>
        <taxon>Actinomycetes</taxon>
        <taxon>Pseudonocardiales</taxon>
        <taxon>Pseudonocardiaceae</taxon>
        <taxon>Allokutzneria</taxon>
    </lineage>
</organism>
<dbReference type="InterPro" id="IPR008792">
    <property type="entry name" value="PQQD"/>
</dbReference>
<dbReference type="AlphaFoldDB" id="A0A1G9QZJ6"/>
<dbReference type="Proteomes" id="UP000183376">
    <property type="component" value="Chromosome I"/>
</dbReference>
<proteinExistence type="predicted"/>
<dbReference type="Pfam" id="PF05402">
    <property type="entry name" value="PqqD"/>
    <property type="match status" value="1"/>
</dbReference>
<protein>
    <submittedName>
        <fullName evidence="1">Coenzyme PQQ synthesis protein D (PqqD)</fullName>
    </submittedName>
</protein>
<reference evidence="1 2" key="1">
    <citation type="submission" date="2016-10" db="EMBL/GenBank/DDBJ databases">
        <authorList>
            <person name="de Groot N.N."/>
        </authorList>
    </citation>
    <scope>NUCLEOTIDE SEQUENCE [LARGE SCALE GENOMIC DNA]</scope>
    <source>
        <strain evidence="1 2">DSM 44149</strain>
    </source>
</reference>
<dbReference type="OrthoDB" id="5195143at2"/>